<organism evidence="3 4">
    <name type="scientific">Desulforamulus reducens (strain ATCC BAA-1160 / DSM 100696 / MI-1)</name>
    <name type="common">Desulfotomaculum reducens</name>
    <dbReference type="NCBI Taxonomy" id="349161"/>
    <lineage>
        <taxon>Bacteria</taxon>
        <taxon>Bacillati</taxon>
        <taxon>Bacillota</taxon>
        <taxon>Clostridia</taxon>
        <taxon>Eubacteriales</taxon>
        <taxon>Peptococcaceae</taxon>
        <taxon>Desulforamulus</taxon>
    </lineage>
</organism>
<keyword evidence="1" id="KW-0812">Transmembrane</keyword>
<dbReference type="OrthoDB" id="10018115at2"/>
<reference evidence="3 4" key="1">
    <citation type="submission" date="2007-03" db="EMBL/GenBank/DDBJ databases">
        <title>Complete sequence of Desulfotomaculum reducens MI-1.</title>
        <authorList>
            <consortium name="US DOE Joint Genome Institute"/>
            <person name="Copeland A."/>
            <person name="Lucas S."/>
            <person name="Lapidus A."/>
            <person name="Barry K."/>
            <person name="Detter J.C."/>
            <person name="Glavina del Rio T."/>
            <person name="Hammon N."/>
            <person name="Israni S."/>
            <person name="Dalin E."/>
            <person name="Tice H."/>
            <person name="Pitluck S."/>
            <person name="Sims D."/>
            <person name="Brettin T."/>
            <person name="Bruce D."/>
            <person name="Han C."/>
            <person name="Tapia R."/>
            <person name="Schmutz J."/>
            <person name="Larimer F."/>
            <person name="Land M."/>
            <person name="Hauser L."/>
            <person name="Kyrpides N."/>
            <person name="Kim E."/>
            <person name="Tebo B.M."/>
            <person name="Richardson P."/>
        </authorList>
    </citation>
    <scope>NUCLEOTIDE SEQUENCE [LARGE SCALE GENOMIC DNA]</scope>
    <source>
        <strain evidence="3 4">MI-1</strain>
    </source>
</reference>
<keyword evidence="3" id="KW-0418">Kinase</keyword>
<evidence type="ECO:0000259" key="2">
    <source>
        <dbReference type="Pfam" id="PF13426"/>
    </source>
</evidence>
<accession>A4J8F2</accession>
<dbReference type="Pfam" id="PF13426">
    <property type="entry name" value="PAS_9"/>
    <property type="match status" value="1"/>
</dbReference>
<dbReference type="Proteomes" id="UP000001556">
    <property type="component" value="Chromosome"/>
</dbReference>
<proteinExistence type="predicted"/>
<keyword evidence="1" id="KW-1133">Transmembrane helix</keyword>
<dbReference type="EMBL" id="CP000612">
    <property type="protein sequence ID" value="ABO51355.1"/>
    <property type="molecule type" value="Genomic_DNA"/>
</dbReference>
<protein>
    <submittedName>
        <fullName evidence="3">Signal transduction histidine kinase regulating citrate/malate metabolism</fullName>
    </submittedName>
</protein>
<dbReference type="STRING" id="349161.Dred_2851"/>
<dbReference type="Gene3D" id="3.30.450.20">
    <property type="entry name" value="PAS domain"/>
    <property type="match status" value="1"/>
</dbReference>
<keyword evidence="4" id="KW-1185">Reference proteome</keyword>
<name>A4J8F2_DESRM</name>
<evidence type="ECO:0000313" key="4">
    <source>
        <dbReference type="Proteomes" id="UP000001556"/>
    </source>
</evidence>
<dbReference type="CDD" id="cd00130">
    <property type="entry name" value="PAS"/>
    <property type="match status" value="1"/>
</dbReference>
<keyword evidence="3" id="KW-0808">Transferase</keyword>
<dbReference type="InterPro" id="IPR035965">
    <property type="entry name" value="PAS-like_dom_sf"/>
</dbReference>
<dbReference type="HOGENOM" id="CLU_825695_0_0_9"/>
<feature type="transmembrane region" description="Helical" evidence="1">
    <location>
        <begin position="148"/>
        <end position="170"/>
    </location>
</feature>
<dbReference type="KEGG" id="drm:Dred_2851"/>
<gene>
    <name evidence="3" type="ordered locus">Dred_2851</name>
</gene>
<feature type="domain" description="PAS" evidence="2">
    <location>
        <begin position="188"/>
        <end position="285"/>
    </location>
</feature>
<sequence length="336" mass="37679">MINLPNIRKKMIVSMTALVMSLLLLFIFQMGITFYTQAEVLNKLGERREKISLSAQVLTLAEKVISNPDKTESSLSQIEKINTKLLDLVHTTEGKKTVQNMTIAIGNVRHGGNVREIIEAAKDINEFQNRRLGEEITVLEEGIKARGWRAVVISILITIALGIFVVWGISKLGREYLLTKVVMQATSNGILVGNEKGRISVLNNTFCFLLGGCKRSDMIGRPLAEAGEPGRVLALAIHENKFEKGKEIIVKDPNENEVCLLVDTIPWKDEQDKVLGGMAVVRDNTVQWLEKKRVALENQDLREKADRDAMTGLFNYRAFIKQIDRVVSLSEDSFFP</sequence>
<dbReference type="AlphaFoldDB" id="A4J8F2"/>
<dbReference type="SUPFAM" id="SSF55785">
    <property type="entry name" value="PYP-like sensor domain (PAS domain)"/>
    <property type="match status" value="1"/>
</dbReference>
<dbReference type="InterPro" id="IPR000014">
    <property type="entry name" value="PAS"/>
</dbReference>
<dbReference type="GO" id="GO:0016301">
    <property type="term" value="F:kinase activity"/>
    <property type="evidence" value="ECO:0007669"/>
    <property type="project" value="UniProtKB-KW"/>
</dbReference>
<evidence type="ECO:0000256" key="1">
    <source>
        <dbReference type="SAM" id="Phobius"/>
    </source>
</evidence>
<keyword evidence="1" id="KW-0472">Membrane</keyword>
<evidence type="ECO:0000313" key="3">
    <source>
        <dbReference type="EMBL" id="ABO51355.1"/>
    </source>
</evidence>